<reference evidence="1 2" key="1">
    <citation type="submission" date="2020-02" db="EMBL/GenBank/DDBJ databases">
        <title>Draft genome sequence of Haematococcus lacustris strain NIES-144.</title>
        <authorList>
            <person name="Morimoto D."/>
            <person name="Nakagawa S."/>
            <person name="Yoshida T."/>
            <person name="Sawayama S."/>
        </authorList>
    </citation>
    <scope>NUCLEOTIDE SEQUENCE [LARGE SCALE GENOMIC DNA]</scope>
    <source>
        <strain evidence="1 2">NIES-144</strain>
    </source>
</reference>
<gene>
    <name evidence="1" type="ORF">HaLaN_00011</name>
</gene>
<proteinExistence type="predicted"/>
<organism evidence="1 2">
    <name type="scientific">Haematococcus lacustris</name>
    <name type="common">Green alga</name>
    <name type="synonym">Haematococcus pluvialis</name>
    <dbReference type="NCBI Taxonomy" id="44745"/>
    <lineage>
        <taxon>Eukaryota</taxon>
        <taxon>Viridiplantae</taxon>
        <taxon>Chlorophyta</taxon>
        <taxon>core chlorophytes</taxon>
        <taxon>Chlorophyceae</taxon>
        <taxon>CS clade</taxon>
        <taxon>Chlamydomonadales</taxon>
        <taxon>Haematococcaceae</taxon>
        <taxon>Haematococcus</taxon>
    </lineage>
</organism>
<name>A0A699Y675_HAELA</name>
<dbReference type="AlphaFoldDB" id="A0A699Y675"/>
<dbReference type="Proteomes" id="UP000485058">
    <property type="component" value="Unassembled WGS sequence"/>
</dbReference>
<sequence>VLYVELCVAADRLKAAGRAVRAFELREEFPDVENVYRQRTFARLMDKGLWSVATQFVGNDTALQQELVLGLAE</sequence>
<comment type="caution">
    <text evidence="1">The sequence shown here is derived from an EMBL/GenBank/DDBJ whole genome shotgun (WGS) entry which is preliminary data.</text>
</comment>
<keyword evidence="2" id="KW-1185">Reference proteome</keyword>
<feature type="non-terminal residue" evidence="1">
    <location>
        <position position="73"/>
    </location>
</feature>
<evidence type="ECO:0000313" key="2">
    <source>
        <dbReference type="Proteomes" id="UP000485058"/>
    </source>
</evidence>
<dbReference type="EMBL" id="BLLF01000001">
    <property type="protein sequence ID" value="GFH05533.1"/>
    <property type="molecule type" value="Genomic_DNA"/>
</dbReference>
<evidence type="ECO:0000313" key="1">
    <source>
        <dbReference type="EMBL" id="GFH05533.1"/>
    </source>
</evidence>
<accession>A0A699Y675</accession>
<protein>
    <submittedName>
        <fullName evidence="1">Uncharacterized protein</fullName>
    </submittedName>
</protein>
<feature type="non-terminal residue" evidence="1">
    <location>
        <position position="1"/>
    </location>
</feature>